<dbReference type="AlphaFoldDB" id="A0A1D1W5G1"/>
<keyword evidence="3" id="KW-1185">Reference proteome</keyword>
<feature type="compositionally biased region" description="Basic and acidic residues" evidence="1">
    <location>
        <begin position="24"/>
        <end position="36"/>
    </location>
</feature>
<feature type="compositionally biased region" description="Basic residues" evidence="1">
    <location>
        <begin position="368"/>
        <end position="385"/>
    </location>
</feature>
<organism evidence="2 3">
    <name type="scientific">Ramazzottius varieornatus</name>
    <name type="common">Water bear</name>
    <name type="synonym">Tardigrade</name>
    <dbReference type="NCBI Taxonomy" id="947166"/>
    <lineage>
        <taxon>Eukaryota</taxon>
        <taxon>Metazoa</taxon>
        <taxon>Ecdysozoa</taxon>
        <taxon>Tardigrada</taxon>
        <taxon>Eutardigrada</taxon>
        <taxon>Parachela</taxon>
        <taxon>Hypsibioidea</taxon>
        <taxon>Ramazzottiidae</taxon>
        <taxon>Ramazzottius</taxon>
    </lineage>
</organism>
<feature type="compositionally biased region" description="Polar residues" evidence="1">
    <location>
        <begin position="236"/>
        <end position="251"/>
    </location>
</feature>
<comment type="caution">
    <text evidence="2">The sequence shown here is derived from an EMBL/GenBank/DDBJ whole genome shotgun (WGS) entry which is preliminary data.</text>
</comment>
<evidence type="ECO:0000256" key="1">
    <source>
        <dbReference type="SAM" id="MobiDB-lite"/>
    </source>
</evidence>
<proteinExistence type="predicted"/>
<evidence type="ECO:0000313" key="3">
    <source>
        <dbReference type="Proteomes" id="UP000186922"/>
    </source>
</evidence>
<feature type="compositionally biased region" description="Basic residues" evidence="1">
    <location>
        <begin position="315"/>
        <end position="331"/>
    </location>
</feature>
<name>A0A1D1W5G1_RAMVA</name>
<feature type="compositionally biased region" description="Basic residues" evidence="1">
    <location>
        <begin position="129"/>
        <end position="141"/>
    </location>
</feature>
<feature type="compositionally biased region" description="Polar residues" evidence="1">
    <location>
        <begin position="168"/>
        <end position="177"/>
    </location>
</feature>
<dbReference type="EMBL" id="BDGG01000013">
    <property type="protein sequence ID" value="GAV06219.1"/>
    <property type="molecule type" value="Genomic_DNA"/>
</dbReference>
<feature type="compositionally biased region" description="Basic residues" evidence="1">
    <location>
        <begin position="270"/>
        <end position="286"/>
    </location>
</feature>
<sequence length="385" mass="41066">MNKKRRKREREDISKLTGVSPSVSREDLMEGSHEGPSKNSRQGEMSADAGAAPTQQNSNDSPTMEAGTTVSTSRLGANVSKDLRRSPRTSQGSGAAKVKASGSRNSLGQRSVPEKQGGQQVREAQIGKGSKKAVSGRRGPKKRIDGHVAKPSKRTTAKLGPKSKRTQGNKANAVSSFSNIFAAYRMPKTISTMELKPSNYDALAPQEDDGDVAGGDPATKPKSKSKPKPKPHVSEAPSSKGNSKGEMSQDVSAMDQVDNPVVNAAEDKLSKKKNVNTKPITKKKTGKVAQKAKLVAKGRPGKKEKATKGAQKPKPVAKKLKATHAVRKSKQSVKPPTDREKAVIKRIKSLLPPSHKKKGQGTKPFASGKRKVAASKVVKRKKTAT</sequence>
<feature type="compositionally biased region" description="Basic residues" evidence="1">
    <location>
        <begin position="221"/>
        <end position="231"/>
    </location>
</feature>
<gene>
    <name evidence="2" type="primary">RvY_16241</name>
    <name evidence="2" type="synonym">RvY_16241.1</name>
    <name evidence="2" type="ORF">RvY_16241-1</name>
</gene>
<dbReference type="Proteomes" id="UP000186922">
    <property type="component" value="Unassembled WGS sequence"/>
</dbReference>
<reference evidence="2 3" key="1">
    <citation type="journal article" date="2016" name="Nat. Commun.">
        <title>Extremotolerant tardigrade genome and improved radiotolerance of human cultured cells by tardigrade-unique protein.</title>
        <authorList>
            <person name="Hashimoto T."/>
            <person name="Horikawa D.D."/>
            <person name="Saito Y."/>
            <person name="Kuwahara H."/>
            <person name="Kozuka-Hata H."/>
            <person name="Shin-I T."/>
            <person name="Minakuchi Y."/>
            <person name="Ohishi K."/>
            <person name="Motoyama A."/>
            <person name="Aizu T."/>
            <person name="Enomoto A."/>
            <person name="Kondo K."/>
            <person name="Tanaka S."/>
            <person name="Hara Y."/>
            <person name="Koshikawa S."/>
            <person name="Sagara H."/>
            <person name="Miura T."/>
            <person name="Yokobori S."/>
            <person name="Miyagawa K."/>
            <person name="Suzuki Y."/>
            <person name="Kubo T."/>
            <person name="Oyama M."/>
            <person name="Kohara Y."/>
            <person name="Fujiyama A."/>
            <person name="Arakawa K."/>
            <person name="Katayama T."/>
            <person name="Toyoda A."/>
            <person name="Kunieda T."/>
        </authorList>
    </citation>
    <scope>NUCLEOTIDE SEQUENCE [LARGE SCALE GENOMIC DNA]</scope>
    <source>
        <strain evidence="2 3">YOKOZUNA-1</strain>
    </source>
</reference>
<accession>A0A1D1W5G1</accession>
<feature type="region of interest" description="Disordered" evidence="1">
    <location>
        <begin position="200"/>
        <end position="385"/>
    </location>
</feature>
<feature type="compositionally biased region" description="Polar residues" evidence="1">
    <location>
        <begin position="53"/>
        <end position="75"/>
    </location>
</feature>
<feature type="compositionally biased region" description="Basic residues" evidence="1">
    <location>
        <begin position="150"/>
        <end position="167"/>
    </location>
</feature>
<evidence type="ECO:0000313" key="2">
    <source>
        <dbReference type="EMBL" id="GAV06219.1"/>
    </source>
</evidence>
<protein>
    <submittedName>
        <fullName evidence="2">Uncharacterized protein</fullName>
    </submittedName>
</protein>
<feature type="region of interest" description="Disordered" evidence="1">
    <location>
        <begin position="1"/>
        <end position="177"/>
    </location>
</feature>
<feature type="compositionally biased region" description="Basic residues" evidence="1">
    <location>
        <begin position="344"/>
        <end position="360"/>
    </location>
</feature>